<sequence>MSDASGKVANETHGHFLDEPDLPGGVTRFWLIRHAVVEAEARKVMYGALDVALCAETMVKQKAGYHSLARRLPQGALWVSSPLMRAQETAQALRRASGHEQEPLRLDERFIEQSIGDWHGTPHAEFPSLLSLPPNPFWSLAATETPPSGESMVDVGARVGRALEERASAHAGRDTVIVSHGGAIRAALAHALQVHPETALRFSIQNLSLSIIERIDGLWRVVKVNELPDFRE</sequence>
<reference evidence="1" key="1">
    <citation type="submission" date="2013-04" db="EMBL/GenBank/DDBJ databases">
        <title>The genome sequencing project of 58 acetic acid bacteria.</title>
        <authorList>
            <person name="Okamoto-Kainuma A."/>
            <person name="Ishikawa M."/>
            <person name="Umino S."/>
            <person name="Koizumi Y."/>
            <person name="Shiwa Y."/>
            <person name="Yoshikawa H."/>
            <person name="Matsutani M."/>
            <person name="Matsushita K."/>
        </authorList>
    </citation>
    <scope>NUCLEOTIDE SEQUENCE</scope>
    <source>
        <strain evidence="1">NBRC 106556</strain>
    </source>
</reference>
<dbReference type="Proteomes" id="UP001062443">
    <property type="component" value="Unassembled WGS sequence"/>
</dbReference>
<accession>A0ABQ0QJC5</accession>
<evidence type="ECO:0000313" key="1">
    <source>
        <dbReference type="EMBL" id="GBR46723.1"/>
    </source>
</evidence>
<dbReference type="Pfam" id="PF00300">
    <property type="entry name" value="His_Phos_1"/>
    <property type="match status" value="1"/>
</dbReference>
<protein>
    <submittedName>
        <fullName evidence="1">Phosphoglycerate mutase</fullName>
    </submittedName>
</protein>
<dbReference type="InterPro" id="IPR029033">
    <property type="entry name" value="His_PPase_superfam"/>
</dbReference>
<name>A0ABQ0QJC5_9PROT</name>
<dbReference type="SUPFAM" id="SSF53254">
    <property type="entry name" value="Phosphoglycerate mutase-like"/>
    <property type="match status" value="1"/>
</dbReference>
<dbReference type="CDD" id="cd07067">
    <property type="entry name" value="HP_PGM_like"/>
    <property type="match status" value="1"/>
</dbReference>
<dbReference type="RefSeq" id="WP_068171734.1">
    <property type="nucleotide sequence ID" value="NZ_BAQB01000017.1"/>
</dbReference>
<dbReference type="EMBL" id="BAQB01000017">
    <property type="protein sequence ID" value="GBR46723.1"/>
    <property type="molecule type" value="Genomic_DNA"/>
</dbReference>
<dbReference type="InterPro" id="IPR013078">
    <property type="entry name" value="His_Pase_superF_clade-1"/>
</dbReference>
<dbReference type="Gene3D" id="3.40.50.1240">
    <property type="entry name" value="Phosphoglycerate mutase-like"/>
    <property type="match status" value="1"/>
</dbReference>
<dbReference type="PANTHER" id="PTHR48100">
    <property type="entry name" value="BROAD-SPECIFICITY PHOSPHATASE YOR283W-RELATED"/>
    <property type="match status" value="1"/>
</dbReference>
<dbReference type="InterPro" id="IPR050275">
    <property type="entry name" value="PGM_Phosphatase"/>
</dbReference>
<proteinExistence type="predicted"/>
<dbReference type="PANTHER" id="PTHR48100:SF1">
    <property type="entry name" value="HISTIDINE PHOSPHATASE FAMILY PROTEIN-RELATED"/>
    <property type="match status" value="1"/>
</dbReference>
<keyword evidence="2" id="KW-1185">Reference proteome</keyword>
<evidence type="ECO:0000313" key="2">
    <source>
        <dbReference type="Proteomes" id="UP001062443"/>
    </source>
</evidence>
<gene>
    <name evidence="1" type="ORF">AA106556_1207</name>
</gene>
<organism evidence="1 2">
    <name type="scientific">Neokomagataea tanensis NBRC 106556</name>
    <dbReference type="NCBI Taxonomy" id="1223519"/>
    <lineage>
        <taxon>Bacteria</taxon>
        <taxon>Pseudomonadati</taxon>
        <taxon>Pseudomonadota</taxon>
        <taxon>Alphaproteobacteria</taxon>
        <taxon>Acetobacterales</taxon>
        <taxon>Acetobacteraceae</taxon>
        <taxon>Neokomagataea</taxon>
    </lineage>
</organism>
<dbReference type="SMART" id="SM00855">
    <property type="entry name" value="PGAM"/>
    <property type="match status" value="1"/>
</dbReference>
<comment type="caution">
    <text evidence="1">The sequence shown here is derived from an EMBL/GenBank/DDBJ whole genome shotgun (WGS) entry which is preliminary data.</text>
</comment>